<feature type="transmembrane region" description="Helical" evidence="7">
    <location>
        <begin position="283"/>
        <end position="305"/>
    </location>
</feature>
<proteinExistence type="inferred from homology"/>
<keyword evidence="10" id="KW-1185">Reference proteome</keyword>
<feature type="transmembrane region" description="Helical" evidence="7">
    <location>
        <begin position="216"/>
        <end position="235"/>
    </location>
</feature>
<dbReference type="RefSeq" id="WP_059151810.1">
    <property type="nucleotide sequence ID" value="NZ_KQ130454.1"/>
</dbReference>
<evidence type="ECO:0000256" key="1">
    <source>
        <dbReference type="ARBA" id="ARBA00004651"/>
    </source>
</evidence>
<dbReference type="PANTHER" id="PTHR40074:SF2">
    <property type="entry name" value="O-ACETYLTRANSFERASE WECH"/>
    <property type="match status" value="1"/>
</dbReference>
<dbReference type="AlphaFoldDB" id="A0A0J7XV55"/>
<dbReference type="Proteomes" id="UP000052268">
    <property type="component" value="Unassembled WGS sequence"/>
</dbReference>
<evidence type="ECO:0000256" key="2">
    <source>
        <dbReference type="ARBA" id="ARBA00007400"/>
    </source>
</evidence>
<feature type="transmembrane region" description="Helical" evidence="7">
    <location>
        <begin position="247"/>
        <end position="271"/>
    </location>
</feature>
<evidence type="ECO:0000256" key="3">
    <source>
        <dbReference type="ARBA" id="ARBA00022475"/>
    </source>
</evidence>
<dbReference type="EMBL" id="JACU01000005">
    <property type="protein sequence ID" value="KMS55497.1"/>
    <property type="molecule type" value="Genomic_DNA"/>
</dbReference>
<evidence type="ECO:0000313" key="10">
    <source>
        <dbReference type="Proteomes" id="UP000052268"/>
    </source>
</evidence>
<sequence>MSNTIGLNSIGRSTSKVIAVSRVLCILCVIYAHTPPYGDAVPRTLFGGEAVIWILRETLGRSSVPLLSIISGYLAARVAAPNGFGRTLRKKVLTLLVPLVLWNAIAILIDIVFSLGAKMPAADALPRLLTGIDGFPRLMPLYFLRDIFLCSLSAPLLLMGLRRMRWLLLSSLLANAVWNLDGPLFLASAIPLFYTIGLGAGQKCWQARAILRRPGLSWSLAAGVLVILAMLPFVMTDYSALRADGPANAALLIVQRGAGAVTFCLTAVAIAGKEQLASAFARFEPVIFFVFCSHPLIIGLVWIVLGPASVSLGANAALAAFLIAPPLVLAIAVLAAGILRQMVPRLLRLLMAGKRITDAQMAAITPPLAPLRRKAPEIS</sequence>
<dbReference type="GO" id="GO:0009246">
    <property type="term" value="P:enterobacterial common antigen biosynthetic process"/>
    <property type="evidence" value="ECO:0007669"/>
    <property type="project" value="TreeGrafter"/>
</dbReference>
<keyword evidence="5 7" id="KW-1133">Transmembrane helix</keyword>
<feature type="domain" description="Acyltransferase 3" evidence="8">
    <location>
        <begin position="21"/>
        <end position="335"/>
    </location>
</feature>
<comment type="caution">
    <text evidence="9">The sequence shown here is derived from an EMBL/GenBank/DDBJ whole genome shotgun (WGS) entry which is preliminary data.</text>
</comment>
<dbReference type="PATRIC" id="fig|1114963.3.peg.2623"/>
<dbReference type="Pfam" id="PF01757">
    <property type="entry name" value="Acyl_transf_3"/>
    <property type="match status" value="1"/>
</dbReference>
<protein>
    <recommendedName>
        <fullName evidence="8">Acyltransferase 3 domain-containing protein</fullName>
    </recommendedName>
</protein>
<dbReference type="GO" id="GO:0005886">
    <property type="term" value="C:plasma membrane"/>
    <property type="evidence" value="ECO:0007669"/>
    <property type="project" value="UniProtKB-SubCell"/>
</dbReference>
<comment type="subcellular location">
    <subcellularLocation>
        <location evidence="1">Cell membrane</location>
        <topology evidence="1">Multi-pass membrane protein</topology>
    </subcellularLocation>
</comment>
<feature type="transmembrane region" description="Helical" evidence="7">
    <location>
        <begin position="317"/>
        <end position="339"/>
    </location>
</feature>
<dbReference type="PANTHER" id="PTHR40074">
    <property type="entry name" value="O-ACETYLTRANSFERASE WECH"/>
    <property type="match status" value="1"/>
</dbReference>
<evidence type="ECO:0000313" key="9">
    <source>
        <dbReference type="EMBL" id="KMS55497.1"/>
    </source>
</evidence>
<feature type="transmembrane region" description="Helical" evidence="7">
    <location>
        <begin position="92"/>
        <end position="117"/>
    </location>
</feature>
<dbReference type="GO" id="GO:0016413">
    <property type="term" value="F:O-acetyltransferase activity"/>
    <property type="evidence" value="ECO:0007669"/>
    <property type="project" value="TreeGrafter"/>
</dbReference>
<evidence type="ECO:0000256" key="4">
    <source>
        <dbReference type="ARBA" id="ARBA00022692"/>
    </source>
</evidence>
<keyword evidence="3" id="KW-1003">Cell membrane</keyword>
<comment type="similarity">
    <text evidence="2">Belongs to the acyltransferase 3 family.</text>
</comment>
<keyword evidence="4 7" id="KW-0812">Transmembrane</keyword>
<dbReference type="InterPro" id="IPR002656">
    <property type="entry name" value="Acyl_transf_3_dom"/>
</dbReference>
<gene>
    <name evidence="9" type="ORF">V474_18930</name>
</gene>
<evidence type="ECO:0000256" key="6">
    <source>
        <dbReference type="ARBA" id="ARBA00023136"/>
    </source>
</evidence>
<reference evidence="9 10" key="1">
    <citation type="journal article" date="2015" name="G3 (Bethesda)">
        <title>Insights into Ongoing Evolution of the Hexachlorocyclohexane Catabolic Pathway from Comparative Genomics of Ten Sphingomonadaceae Strains.</title>
        <authorList>
            <person name="Pearce S.L."/>
            <person name="Oakeshott J.G."/>
            <person name="Pandey G."/>
        </authorList>
    </citation>
    <scope>NUCLEOTIDE SEQUENCE [LARGE SCALE GENOMIC DNA]</scope>
    <source>
        <strain evidence="9 10">LL02</strain>
    </source>
</reference>
<keyword evidence="6 7" id="KW-0472">Membrane</keyword>
<name>A0A0J7XV55_9SPHN</name>
<evidence type="ECO:0000256" key="7">
    <source>
        <dbReference type="SAM" id="Phobius"/>
    </source>
</evidence>
<evidence type="ECO:0000259" key="8">
    <source>
        <dbReference type="Pfam" id="PF01757"/>
    </source>
</evidence>
<evidence type="ECO:0000256" key="5">
    <source>
        <dbReference type="ARBA" id="ARBA00022989"/>
    </source>
</evidence>
<accession>A0A0J7XV55</accession>
<organism evidence="9 10">
    <name type="scientific">Novosphingobium barchaimii LL02</name>
    <dbReference type="NCBI Taxonomy" id="1114963"/>
    <lineage>
        <taxon>Bacteria</taxon>
        <taxon>Pseudomonadati</taxon>
        <taxon>Pseudomonadota</taxon>
        <taxon>Alphaproteobacteria</taxon>
        <taxon>Sphingomonadales</taxon>
        <taxon>Sphingomonadaceae</taxon>
        <taxon>Novosphingobium</taxon>
    </lineage>
</organism>